<name>A0ACC3NP11_9PEZI</name>
<reference evidence="1" key="1">
    <citation type="submission" date="2023-07" db="EMBL/GenBank/DDBJ databases">
        <title>Black Yeasts Isolated from many extreme environments.</title>
        <authorList>
            <person name="Coleine C."/>
            <person name="Stajich J.E."/>
            <person name="Selbmann L."/>
        </authorList>
    </citation>
    <scope>NUCLEOTIDE SEQUENCE</scope>
    <source>
        <strain evidence="1">CCFEE 5714</strain>
    </source>
</reference>
<comment type="caution">
    <text evidence="1">The sequence shown here is derived from an EMBL/GenBank/DDBJ whole genome shotgun (WGS) entry which is preliminary data.</text>
</comment>
<sequence length="1091" mass="118000">MPAADSSPPFDDVDLETKPSSLPAEEEFLGRTVPAQKRKKKKGKKNHADFETLFKTAQDEESPYNEAVAPSPPDEYGLSLQDDLAEPELASWVNDGPAALPDIESEKQVKEVEPAEPSRKPQPPAAAVTSPRPAVARPVPNSFSPSSRPTSFYSPTQRYSQGGAYSTSRPTPQPRRESFATTPSPNRRFVEPVAPPHMAQPHFHGLPALGLDLGLKKDKGGKAAGSDGYCCCFDSFGDSGDLMSSKKAKTALLVGSEGGLEVFRVLPNKFEVVGRLEGLRGGVIGAKILPHVELYDGMQPMRPLMAVIVHGPMTAEKRGFETDKERKERDALEPPSHYQTTVEVYSLQTQQHIARLYKSAPVAVEQPAIGHFSRVPAPVGGLSFAARGKCVVVASGTSGEIFVFSHAATSVSTVSQFRCLGKFWTTLQQQLDSPSRPGSSDAGQPTDEHDARTGAPLFSLSQRWLAIVPPATSSHISIQGTPLLLEHNLTPPGLSTHVAPPQPTISCDVAGVDAEGAWDRLTRQAAQGVVKYSQKGIEMGWQGWRELTNPTAVSGQQHVRTSSKEDQFPPTKAPPEDPSRLAKEPTIVSIIDLETLLEAEEQKPKYAPIPLATFALQEGCNFLSFSSSGLRLLTVSRRGEMWTVWDLTQASHGLSGHNNAVEDLSMNGSHVKQIYSIPRSSQAIVVDGSWSRDDDCLAVLTTHGTVHLHEVPSRPPSRKRKRRDLNLAPAPEKAQPTVSLSQGLSPPSSNGVLGSFRSWGQQASTQVSTIRSKNPLSSLGIPTSFAGFKEATANASHAGGRALARGLSQGYSAAKGGASDYWHAEDNKIRHKVLQDQITPGSLRWIKRQSGTLLAVACGGTVHLHPVQRIERRKGDALVSGLKQDKYGQKHFELPPIRTSSDAVNGAQAKKSNDCASEGPHGFWSLRLSPPIEQSRTGAPVMNAAPRPKANEVETNPPYCPFHIDSRVNIFAFEDTMAGSQINLLDEPKDSAFHMQGHGLSDEEAWIFGEPLPPGMKMNTHDELDDNFHEGVTDSDLEGLAQQVESRLTVQSASEPGGEQIRINTRRAAQGRAMDSGEFGVPEDDDDDSMM</sequence>
<dbReference type="EMBL" id="JAUTXU010000023">
    <property type="protein sequence ID" value="KAK3720097.1"/>
    <property type="molecule type" value="Genomic_DNA"/>
</dbReference>
<keyword evidence="2" id="KW-1185">Reference proteome</keyword>
<organism evidence="1 2">
    <name type="scientific">Vermiconidia calcicola</name>
    <dbReference type="NCBI Taxonomy" id="1690605"/>
    <lineage>
        <taxon>Eukaryota</taxon>
        <taxon>Fungi</taxon>
        <taxon>Dikarya</taxon>
        <taxon>Ascomycota</taxon>
        <taxon>Pezizomycotina</taxon>
        <taxon>Dothideomycetes</taxon>
        <taxon>Dothideomycetidae</taxon>
        <taxon>Mycosphaerellales</taxon>
        <taxon>Extremaceae</taxon>
        <taxon>Vermiconidia</taxon>
    </lineage>
</organism>
<gene>
    <name evidence="1" type="ORF">LTR37_003920</name>
</gene>
<accession>A0ACC3NP11</accession>
<proteinExistence type="predicted"/>
<evidence type="ECO:0000313" key="2">
    <source>
        <dbReference type="Proteomes" id="UP001281147"/>
    </source>
</evidence>
<evidence type="ECO:0000313" key="1">
    <source>
        <dbReference type="EMBL" id="KAK3720097.1"/>
    </source>
</evidence>
<protein>
    <submittedName>
        <fullName evidence="1">Uncharacterized protein</fullName>
    </submittedName>
</protein>
<dbReference type="Proteomes" id="UP001281147">
    <property type="component" value="Unassembled WGS sequence"/>
</dbReference>